<organism evidence="1 2">
    <name type="scientific">Microbispora hainanensis</name>
    <dbReference type="NCBI Taxonomy" id="568844"/>
    <lineage>
        <taxon>Bacteria</taxon>
        <taxon>Bacillati</taxon>
        <taxon>Actinomycetota</taxon>
        <taxon>Actinomycetes</taxon>
        <taxon>Streptosporangiales</taxon>
        <taxon>Streptosporangiaceae</taxon>
        <taxon>Microbispora</taxon>
    </lineage>
</organism>
<evidence type="ECO:0000313" key="2">
    <source>
        <dbReference type="Proteomes" id="UP000316541"/>
    </source>
</evidence>
<protein>
    <submittedName>
        <fullName evidence="1">Uncharacterized protein</fullName>
    </submittedName>
</protein>
<sequence>MSDYLQVQGYGGHTLVASGNTMTIDGKDTYDLTAVKAVAYQVVRNHLNGAYQGTDFKIQLKQDKRTRIFFLTTNHRDENIDQYRTWWLQLVERIEAIAVPRLVDEVVAAVRAGQTVPIGPAGARVVLSLEGVKKGGLFSKPVPWSQVTGTTRDGRTVDVLGSKAPGGAPVVIGQVLTSEWNSPVLPYVVSHLKG</sequence>
<name>A0A544Y8N9_9ACTN</name>
<dbReference type="EMBL" id="VIRM01000066">
    <property type="protein sequence ID" value="TQS13120.1"/>
    <property type="molecule type" value="Genomic_DNA"/>
</dbReference>
<comment type="caution">
    <text evidence="1">The sequence shown here is derived from an EMBL/GenBank/DDBJ whole genome shotgun (WGS) entry which is preliminary data.</text>
</comment>
<accession>A0A544Y8N9</accession>
<dbReference type="AlphaFoldDB" id="A0A544Y8N9"/>
<gene>
    <name evidence="1" type="ORF">FLX08_35600</name>
</gene>
<evidence type="ECO:0000313" key="1">
    <source>
        <dbReference type="EMBL" id="TQS13120.1"/>
    </source>
</evidence>
<dbReference type="RefSeq" id="WP_142624656.1">
    <property type="nucleotide sequence ID" value="NZ_VIRM01000066.1"/>
</dbReference>
<proteinExistence type="predicted"/>
<reference evidence="1 2" key="1">
    <citation type="submission" date="2019-07" db="EMBL/GenBank/DDBJ databases">
        <title>Microbispora hainanensis DSM 45428.</title>
        <authorList>
            <person name="Thawai C."/>
        </authorList>
    </citation>
    <scope>NUCLEOTIDE SEQUENCE [LARGE SCALE GENOMIC DNA]</scope>
    <source>
        <strain evidence="1 2">DSM 45428</strain>
    </source>
</reference>
<dbReference type="Proteomes" id="UP000316541">
    <property type="component" value="Unassembled WGS sequence"/>
</dbReference>